<gene>
    <name evidence="2" type="ORF">KDL01_28945</name>
</gene>
<evidence type="ECO:0008006" key="4">
    <source>
        <dbReference type="Google" id="ProtNLM"/>
    </source>
</evidence>
<reference evidence="2" key="1">
    <citation type="submission" date="2021-04" db="EMBL/GenBank/DDBJ databases">
        <title>Genome based classification of Actinospica acidithermotolerans sp. nov., an actinobacterium isolated from an Indonesian hot spring.</title>
        <authorList>
            <person name="Kusuma A.B."/>
            <person name="Putra K.E."/>
            <person name="Nafisah S."/>
            <person name="Loh J."/>
            <person name="Nouioui I."/>
            <person name="Goodfellow M."/>
        </authorList>
    </citation>
    <scope>NUCLEOTIDE SEQUENCE</scope>
    <source>
        <strain evidence="2">CSCA 57</strain>
    </source>
</reference>
<accession>A0A941IVJ9</accession>
<name>A0A941IVJ9_9ACTN</name>
<feature type="transmembrane region" description="Helical" evidence="1">
    <location>
        <begin position="6"/>
        <end position="23"/>
    </location>
</feature>
<comment type="caution">
    <text evidence="2">The sequence shown here is derived from an EMBL/GenBank/DDBJ whole genome shotgun (WGS) entry which is preliminary data.</text>
</comment>
<keyword evidence="1" id="KW-0812">Transmembrane</keyword>
<feature type="transmembrane region" description="Helical" evidence="1">
    <location>
        <begin position="100"/>
        <end position="121"/>
    </location>
</feature>
<proteinExistence type="predicted"/>
<sequence>MTTLMQAMLVNVLVLVSVLATDLGPARKIGKARILRPLIVAAVIVPLFIKSPATSGTGLTLEIAGVLLGVVCGLAAAALMRVRRSPQTGKPVSRAGWGYAALWTVVIGARAAFSYGCVHWFPVQLVHFGEAHQLSVAALTDALVFMAISMLVARTLGLAARAARLTPAQV</sequence>
<dbReference type="Proteomes" id="UP000675781">
    <property type="component" value="Unassembled WGS sequence"/>
</dbReference>
<keyword evidence="3" id="KW-1185">Reference proteome</keyword>
<dbReference type="AlphaFoldDB" id="A0A941IVJ9"/>
<evidence type="ECO:0000313" key="2">
    <source>
        <dbReference type="EMBL" id="MBR7837341.1"/>
    </source>
</evidence>
<dbReference type="EMBL" id="JAGSOG010000197">
    <property type="protein sequence ID" value="MBR7837341.1"/>
    <property type="molecule type" value="Genomic_DNA"/>
</dbReference>
<feature type="transmembrane region" description="Helical" evidence="1">
    <location>
        <begin position="133"/>
        <end position="153"/>
    </location>
</feature>
<organism evidence="2 3">
    <name type="scientific">Actinospica durhamensis</name>
    <dbReference type="NCBI Taxonomy" id="1508375"/>
    <lineage>
        <taxon>Bacteria</taxon>
        <taxon>Bacillati</taxon>
        <taxon>Actinomycetota</taxon>
        <taxon>Actinomycetes</taxon>
        <taxon>Catenulisporales</taxon>
        <taxon>Actinospicaceae</taxon>
        <taxon>Actinospica</taxon>
    </lineage>
</organism>
<feature type="transmembrane region" description="Helical" evidence="1">
    <location>
        <begin position="35"/>
        <end position="53"/>
    </location>
</feature>
<keyword evidence="1" id="KW-1133">Transmembrane helix</keyword>
<keyword evidence="1" id="KW-0472">Membrane</keyword>
<evidence type="ECO:0000313" key="3">
    <source>
        <dbReference type="Proteomes" id="UP000675781"/>
    </source>
</evidence>
<feature type="transmembrane region" description="Helical" evidence="1">
    <location>
        <begin position="59"/>
        <end position="79"/>
    </location>
</feature>
<evidence type="ECO:0000256" key="1">
    <source>
        <dbReference type="SAM" id="Phobius"/>
    </source>
</evidence>
<protein>
    <recommendedName>
        <fullName evidence="4">DUF1453 domain-containing protein</fullName>
    </recommendedName>
</protein>
<dbReference type="RefSeq" id="WP_212531809.1">
    <property type="nucleotide sequence ID" value="NZ_JAGSOG010000197.1"/>
</dbReference>